<reference evidence="2" key="1">
    <citation type="journal article" date="2009" name="PLoS Genet.">
        <title>Sequencing, mapping, and analysis of 27,455 maize full-length cDNAs.</title>
        <authorList>
            <person name="Soderlund C."/>
            <person name="Descour A."/>
            <person name="Kudrna D."/>
            <person name="Bomhoff M."/>
            <person name="Boyd L."/>
            <person name="Currie J."/>
            <person name="Angelova A."/>
            <person name="Collura K."/>
            <person name="Wissotski M."/>
            <person name="Ashley E."/>
            <person name="Morrow D."/>
            <person name="Fernandes J."/>
            <person name="Walbot V."/>
            <person name="Yu Y."/>
        </authorList>
    </citation>
    <scope>NUCLEOTIDE SEQUENCE</scope>
    <source>
        <strain evidence="2">B73</strain>
    </source>
</reference>
<proteinExistence type="evidence at transcript level"/>
<protein>
    <submittedName>
        <fullName evidence="2">Uncharacterized protein</fullName>
    </submittedName>
</protein>
<dbReference type="EMBL" id="BT062035">
    <property type="protein sequence ID" value="ACN26732.1"/>
    <property type="molecule type" value="mRNA"/>
</dbReference>
<sequence>MGSRNGNVVRGTLQKVGFNTTGTRLFPRSRNEERGQVPSSRLFPERGTWPSSQFPVTKSFGPKHVVTVHSLYT</sequence>
<organism evidence="2">
    <name type="scientific">Zea mays</name>
    <name type="common">Maize</name>
    <dbReference type="NCBI Taxonomy" id="4577"/>
    <lineage>
        <taxon>Eukaryota</taxon>
        <taxon>Viridiplantae</taxon>
        <taxon>Streptophyta</taxon>
        <taxon>Embryophyta</taxon>
        <taxon>Tracheophyta</taxon>
        <taxon>Spermatophyta</taxon>
        <taxon>Magnoliopsida</taxon>
        <taxon>Liliopsida</taxon>
        <taxon>Poales</taxon>
        <taxon>Poaceae</taxon>
        <taxon>PACMAD clade</taxon>
        <taxon>Panicoideae</taxon>
        <taxon>Andropogonodae</taxon>
        <taxon>Andropogoneae</taxon>
        <taxon>Tripsacinae</taxon>
        <taxon>Zea</taxon>
    </lineage>
</organism>
<evidence type="ECO:0000256" key="1">
    <source>
        <dbReference type="SAM" id="MobiDB-lite"/>
    </source>
</evidence>
<accession>C0HI79</accession>
<dbReference type="AlphaFoldDB" id="C0HI79"/>
<name>C0HI79_MAIZE</name>
<feature type="region of interest" description="Disordered" evidence="1">
    <location>
        <begin position="22"/>
        <end position="46"/>
    </location>
</feature>
<evidence type="ECO:0000313" key="2">
    <source>
        <dbReference type="EMBL" id="ACN26732.1"/>
    </source>
</evidence>